<comment type="caution">
    <text evidence="2">The sequence shown here is derived from an EMBL/GenBank/DDBJ whole genome shotgun (WGS) entry which is preliminary data.</text>
</comment>
<organism evidence="2 3">
    <name type="scientific">Araneus ventricosus</name>
    <name type="common">Orbweaver spider</name>
    <name type="synonym">Epeira ventricosa</name>
    <dbReference type="NCBI Taxonomy" id="182803"/>
    <lineage>
        <taxon>Eukaryota</taxon>
        <taxon>Metazoa</taxon>
        <taxon>Ecdysozoa</taxon>
        <taxon>Arthropoda</taxon>
        <taxon>Chelicerata</taxon>
        <taxon>Arachnida</taxon>
        <taxon>Araneae</taxon>
        <taxon>Araneomorphae</taxon>
        <taxon>Entelegynae</taxon>
        <taxon>Araneoidea</taxon>
        <taxon>Araneidae</taxon>
        <taxon>Araneus</taxon>
    </lineage>
</organism>
<dbReference type="OrthoDB" id="6435602at2759"/>
<gene>
    <name evidence="2" type="ORF">AVEN_210350_1</name>
</gene>
<dbReference type="SUPFAM" id="SSF49599">
    <property type="entry name" value="TRAF domain-like"/>
    <property type="match status" value="1"/>
</dbReference>
<accession>A0A4Y2DA40</accession>
<name>A0A4Y2DA40_ARAVE</name>
<evidence type="ECO:0000313" key="2">
    <source>
        <dbReference type="EMBL" id="GBM13663.1"/>
    </source>
</evidence>
<dbReference type="InterPro" id="IPR002083">
    <property type="entry name" value="MATH/TRAF_dom"/>
</dbReference>
<dbReference type="EMBL" id="BGPR01242221">
    <property type="protein sequence ID" value="GBM13663.1"/>
    <property type="molecule type" value="Genomic_DNA"/>
</dbReference>
<evidence type="ECO:0000259" key="1">
    <source>
        <dbReference type="PROSITE" id="PS50144"/>
    </source>
</evidence>
<dbReference type="PROSITE" id="PS50144">
    <property type="entry name" value="MATH"/>
    <property type="match status" value="1"/>
</dbReference>
<dbReference type="Proteomes" id="UP000499080">
    <property type="component" value="Unassembled WGS sequence"/>
</dbReference>
<protein>
    <recommendedName>
        <fullName evidence="1">MATH domain-containing protein</fullName>
    </recommendedName>
</protein>
<dbReference type="Gene3D" id="2.60.210.10">
    <property type="entry name" value="Apoptosis, Tumor Necrosis Factor Receptor Associated Protein 2, Chain A"/>
    <property type="match status" value="1"/>
</dbReference>
<keyword evidence="3" id="KW-1185">Reference proteome</keyword>
<feature type="domain" description="MATH" evidence="1">
    <location>
        <begin position="13"/>
        <end position="132"/>
    </location>
</feature>
<evidence type="ECO:0000313" key="3">
    <source>
        <dbReference type="Proteomes" id="UP000499080"/>
    </source>
</evidence>
<sequence length="132" mass="15046">MDNSVVMNNGRKEYTITWFVENYSYCWHKKGESLISPKLTFASLESTVWTLQLCPRGSFIANKGNISLYLNRSVVDESPGYVPQKYELAVLAADGQSALHSVEREFKRNPLFGHGVSEFLRIDEVLLRQKAN</sequence>
<proteinExistence type="predicted"/>
<dbReference type="InterPro" id="IPR008974">
    <property type="entry name" value="TRAF-like"/>
</dbReference>
<feature type="non-terminal residue" evidence="2">
    <location>
        <position position="132"/>
    </location>
</feature>
<dbReference type="AlphaFoldDB" id="A0A4Y2DA40"/>
<reference evidence="2 3" key="1">
    <citation type="journal article" date="2019" name="Sci. Rep.">
        <title>Orb-weaving spider Araneus ventricosus genome elucidates the spidroin gene catalogue.</title>
        <authorList>
            <person name="Kono N."/>
            <person name="Nakamura H."/>
            <person name="Ohtoshi R."/>
            <person name="Moran D.A.P."/>
            <person name="Shinohara A."/>
            <person name="Yoshida Y."/>
            <person name="Fujiwara M."/>
            <person name="Mori M."/>
            <person name="Tomita M."/>
            <person name="Arakawa K."/>
        </authorList>
    </citation>
    <scope>NUCLEOTIDE SEQUENCE [LARGE SCALE GENOMIC DNA]</scope>
</reference>
<dbReference type="Pfam" id="PF22486">
    <property type="entry name" value="MATH_2"/>
    <property type="match status" value="1"/>
</dbReference>